<keyword evidence="6" id="KW-0963">Cytoplasm</keyword>
<evidence type="ECO:0000259" key="7">
    <source>
        <dbReference type="PROSITE" id="PS50802"/>
    </source>
</evidence>
<name>A0A4P9X2A1_9FUNG</name>
<evidence type="ECO:0000313" key="10">
    <source>
        <dbReference type="Proteomes" id="UP000268535"/>
    </source>
</evidence>
<dbReference type="InterPro" id="IPR003323">
    <property type="entry name" value="OTU_dom"/>
</dbReference>
<evidence type="ECO:0000256" key="3">
    <source>
        <dbReference type="ARBA" id="ARBA00022786"/>
    </source>
</evidence>
<evidence type="ECO:0000313" key="8">
    <source>
        <dbReference type="EMBL" id="RKO98176.1"/>
    </source>
</evidence>
<dbReference type="InterPro" id="IPR013087">
    <property type="entry name" value="Znf_C2H2_type"/>
</dbReference>
<keyword evidence="11" id="KW-1185">Reference proteome</keyword>
<keyword evidence="3 6" id="KW-0833">Ubl conjugation pathway</keyword>
<evidence type="ECO:0000313" key="9">
    <source>
        <dbReference type="EMBL" id="RKP03449.1"/>
    </source>
</evidence>
<dbReference type="GO" id="GO:0005829">
    <property type="term" value="C:cytosol"/>
    <property type="evidence" value="ECO:0007669"/>
    <property type="project" value="TreeGrafter"/>
</dbReference>
<dbReference type="AlphaFoldDB" id="A0A4P9X2A1"/>
<accession>A0A4P9X2A1</accession>
<evidence type="ECO:0000256" key="6">
    <source>
        <dbReference type="RuleBase" id="RU367104"/>
    </source>
</evidence>
<dbReference type="EMBL" id="ML009110">
    <property type="protein sequence ID" value="RKO98176.1"/>
    <property type="molecule type" value="Genomic_DNA"/>
</dbReference>
<dbReference type="OrthoDB" id="65596at2759"/>
<dbReference type="PROSITE" id="PS00028">
    <property type="entry name" value="ZINC_FINGER_C2H2_1"/>
    <property type="match status" value="1"/>
</dbReference>
<dbReference type="SUPFAM" id="SSF54001">
    <property type="entry name" value="Cysteine proteinases"/>
    <property type="match status" value="1"/>
</dbReference>
<organism evidence="8 10">
    <name type="scientific">Caulochytrium protostelioides</name>
    <dbReference type="NCBI Taxonomy" id="1555241"/>
    <lineage>
        <taxon>Eukaryota</taxon>
        <taxon>Fungi</taxon>
        <taxon>Fungi incertae sedis</taxon>
        <taxon>Chytridiomycota</taxon>
        <taxon>Chytridiomycota incertae sedis</taxon>
        <taxon>Chytridiomycetes</taxon>
        <taxon>Caulochytriales</taxon>
        <taxon>Caulochytriaceae</taxon>
        <taxon>Caulochytrium</taxon>
    </lineage>
</organism>
<dbReference type="CDD" id="cd22745">
    <property type="entry name" value="OTU_OTU1"/>
    <property type="match status" value="1"/>
</dbReference>
<keyword evidence="2" id="KW-0645">Protease</keyword>
<proteinExistence type="predicted"/>
<dbReference type="GO" id="GO:0030968">
    <property type="term" value="P:endoplasmic reticulum unfolded protein response"/>
    <property type="evidence" value="ECO:0007669"/>
    <property type="project" value="TreeGrafter"/>
</dbReference>
<evidence type="ECO:0000256" key="4">
    <source>
        <dbReference type="ARBA" id="ARBA00022801"/>
    </source>
</evidence>
<evidence type="ECO:0000256" key="1">
    <source>
        <dbReference type="ARBA" id="ARBA00000707"/>
    </source>
</evidence>
<dbReference type="Gene3D" id="3.90.70.80">
    <property type="match status" value="1"/>
</dbReference>
<dbReference type="Pfam" id="PF24560">
    <property type="entry name" value="zf-C2H2_OTU1_C"/>
    <property type="match status" value="1"/>
</dbReference>
<dbReference type="STRING" id="1555241.A0A4P9X2A1"/>
<reference evidence="9" key="2">
    <citation type="submission" date="2018-04" db="EMBL/GenBank/DDBJ databases">
        <title>Leveraging single-cell genomics to expand the Fungal Tree of Life.</title>
        <authorList>
            <consortium name="DOE Joint Genome Institute"/>
            <person name="Ahrendt S.R."/>
            <person name="Quandt C.A."/>
            <person name="Ciobanu D."/>
            <person name="Clum A."/>
            <person name="Salamov A."/>
            <person name="Andreopoulos B."/>
            <person name="Cheng J.-F."/>
            <person name="Woyke T."/>
            <person name="Pelin A."/>
            <person name="Henrissat B."/>
            <person name="Benny G.L."/>
            <person name="Smith M.E."/>
            <person name="James T.Y."/>
            <person name="Grigoriev I.V."/>
        </authorList>
    </citation>
    <scope>NUCLEOTIDE SEQUENCE</scope>
    <source>
        <strain evidence="9">ATCC 52028</strain>
    </source>
</reference>
<dbReference type="PANTHER" id="PTHR13312:SF0">
    <property type="entry name" value="UBIQUITIN THIOESTERASE OTU1"/>
    <property type="match status" value="1"/>
</dbReference>
<dbReference type="EC" id="3.4.19.12" evidence="6"/>
<gene>
    <name evidence="8" type="ORF">CAUPRSCDRAFT_5354</name>
    <name evidence="9" type="ORF">CXG81DRAFT_9575</name>
</gene>
<comment type="catalytic activity">
    <reaction evidence="1 6">
        <text>Thiol-dependent hydrolysis of ester, thioester, amide, peptide and isopeptide bonds formed by the C-terminal Gly of ubiquitin (a 76-residue protein attached to proteins as an intracellular targeting signal).</text>
        <dbReference type="EC" id="3.4.19.12"/>
    </reaction>
</comment>
<keyword evidence="4 6" id="KW-0378">Hydrolase</keyword>
<dbReference type="GO" id="GO:0016579">
    <property type="term" value="P:protein deubiquitination"/>
    <property type="evidence" value="ECO:0007669"/>
    <property type="project" value="TreeGrafter"/>
</dbReference>
<reference evidence="8" key="3">
    <citation type="submission" date="2018-08" db="EMBL/GenBank/DDBJ databases">
        <title>Leveraging single-cell genomics to expand the Fungal Tree of Life.</title>
        <authorList>
            <consortium name="DOE Joint Genome Institute"/>
            <person name="Ahrendt S.R."/>
            <person name="Quandt C.A."/>
            <person name="Ciobanu D."/>
            <person name="Clum A."/>
            <person name="Salamov A."/>
            <person name="Andreopoulos B."/>
            <person name="Cheng J.-F."/>
            <person name="Woyke T."/>
            <person name="Pelin A."/>
            <person name="Henrissat B."/>
            <person name="Reynolds N."/>
            <person name="Benny G.L."/>
            <person name="Smith M.E."/>
            <person name="James T.Y."/>
            <person name="Grigoriev I.V."/>
        </authorList>
    </citation>
    <scope>NUCLEOTIDE SEQUENCE</scope>
    <source>
        <strain evidence="8">ATCC 52028</strain>
    </source>
</reference>
<dbReference type="Proteomes" id="UP000274922">
    <property type="component" value="Unassembled WGS sequence"/>
</dbReference>
<comment type="subcellular location">
    <subcellularLocation>
        <location evidence="6">Cytoplasm</location>
    </subcellularLocation>
</comment>
<dbReference type="Proteomes" id="UP000268535">
    <property type="component" value="Unassembled WGS sequence"/>
</dbReference>
<evidence type="ECO:0000313" key="11">
    <source>
        <dbReference type="Proteomes" id="UP000274922"/>
    </source>
</evidence>
<evidence type="ECO:0000256" key="2">
    <source>
        <dbReference type="ARBA" id="ARBA00022670"/>
    </source>
</evidence>
<keyword evidence="5 6" id="KW-0788">Thiol protease</keyword>
<dbReference type="InterPro" id="IPR057766">
    <property type="entry name" value="Znf-C2H2_OTU1-like_C"/>
</dbReference>
<dbReference type="PROSITE" id="PS50802">
    <property type="entry name" value="OTU"/>
    <property type="match status" value="1"/>
</dbReference>
<dbReference type="GO" id="GO:0005634">
    <property type="term" value="C:nucleus"/>
    <property type="evidence" value="ECO:0007669"/>
    <property type="project" value="TreeGrafter"/>
</dbReference>
<comment type="function">
    <text evidence="6">Hydrolase that can remove conjugated ubiquitin from proteins and may therefore play an important regulatory role at the level of protein turnover by preventing degradation.</text>
</comment>
<reference evidence="10 11" key="1">
    <citation type="journal article" date="2018" name="Nat. Microbiol.">
        <title>Leveraging single-cell genomics to expand the fungal tree of life.</title>
        <authorList>
            <person name="Ahrendt S.R."/>
            <person name="Quandt C.A."/>
            <person name="Ciobanu D."/>
            <person name="Clum A."/>
            <person name="Salamov A."/>
            <person name="Andreopoulos B."/>
            <person name="Cheng J.F."/>
            <person name="Woyke T."/>
            <person name="Pelin A."/>
            <person name="Henrissat B."/>
            <person name="Reynolds N.K."/>
            <person name="Benny G.L."/>
            <person name="Smith M.E."/>
            <person name="James T.Y."/>
            <person name="Grigoriev I.V."/>
        </authorList>
    </citation>
    <scope>NUCLEOTIDE SEQUENCE [LARGE SCALE GENOMIC DNA]</scope>
    <source>
        <strain evidence="10 11">ATCC 52028</strain>
    </source>
</reference>
<dbReference type="GO" id="GO:0004843">
    <property type="term" value="F:cysteine-type deubiquitinase activity"/>
    <property type="evidence" value="ECO:0007669"/>
    <property type="project" value="UniProtKB-UniRule"/>
</dbReference>
<dbReference type="Pfam" id="PF02338">
    <property type="entry name" value="OTU"/>
    <property type="match status" value="1"/>
</dbReference>
<protein>
    <recommendedName>
        <fullName evidence="6">Ubiquitin thioesterase OTU</fullName>
        <ecNumber evidence="6">3.4.19.12</ecNumber>
    </recommendedName>
</protein>
<dbReference type="EMBL" id="ML014123">
    <property type="protein sequence ID" value="RKP03449.1"/>
    <property type="molecule type" value="Genomic_DNA"/>
</dbReference>
<evidence type="ECO:0000256" key="5">
    <source>
        <dbReference type="ARBA" id="ARBA00022807"/>
    </source>
</evidence>
<feature type="domain" description="OTU" evidence="7">
    <location>
        <begin position="1"/>
        <end position="118"/>
    </location>
</feature>
<dbReference type="InterPro" id="IPR038765">
    <property type="entry name" value="Papain-like_cys_pep_sf"/>
</dbReference>
<sequence>MDDDNSCLFRAVSYVLDGHPRNHPSYRELAAVAVQSDTDTFSEAVLGRPPDAYVAWITGPDRWGGAIELAALAQATRHELLVADVETGRIDVFGEGQGHPVRSALVYSGIHYDAAEIALPDGRVVRDVTADPNAEAVRVAASALRAARQFTNTAQFTLRCSDCGQALRGEKEAQSHAASRGHVNFVEY</sequence>
<dbReference type="GO" id="GO:0036503">
    <property type="term" value="P:ERAD pathway"/>
    <property type="evidence" value="ECO:0007669"/>
    <property type="project" value="TreeGrafter"/>
</dbReference>
<dbReference type="PANTHER" id="PTHR13312">
    <property type="entry name" value="HIV-INDUCED PROTEIN-7-LIKE PROTEASE"/>
    <property type="match status" value="1"/>
</dbReference>